<dbReference type="AlphaFoldDB" id="A0A067PQ75"/>
<name>A0A067PQ75_9AGAM</name>
<sequence length="154" mass="16424">MHNLIDLDKYQGLCSSSNDVVLRTMTEIVSQGNYILAGLSTLLGVQVIKSDVTAASAGLTLYALLPKHAVHDPPVNIAKVCSTPPPLSINLRLILVEVCIITIGIPIFTVLNAIPKLGLIVAVALEFRYATPWPLAAFAITFAVVTTIFLGLLC</sequence>
<feature type="transmembrane region" description="Helical" evidence="1">
    <location>
        <begin position="93"/>
        <end position="114"/>
    </location>
</feature>
<gene>
    <name evidence="2" type="ORF">JAAARDRAFT_198126</name>
</gene>
<proteinExistence type="predicted"/>
<feature type="transmembrane region" description="Helical" evidence="1">
    <location>
        <begin position="134"/>
        <end position="153"/>
    </location>
</feature>
<keyword evidence="1" id="KW-0812">Transmembrane</keyword>
<protein>
    <submittedName>
        <fullName evidence="2">Uncharacterized protein</fullName>
    </submittedName>
</protein>
<keyword evidence="3" id="KW-1185">Reference proteome</keyword>
<dbReference type="EMBL" id="KL197739">
    <property type="protein sequence ID" value="KDQ52476.1"/>
    <property type="molecule type" value="Genomic_DNA"/>
</dbReference>
<dbReference type="Proteomes" id="UP000027265">
    <property type="component" value="Unassembled WGS sequence"/>
</dbReference>
<organism evidence="2 3">
    <name type="scientific">Jaapia argillacea MUCL 33604</name>
    <dbReference type="NCBI Taxonomy" id="933084"/>
    <lineage>
        <taxon>Eukaryota</taxon>
        <taxon>Fungi</taxon>
        <taxon>Dikarya</taxon>
        <taxon>Basidiomycota</taxon>
        <taxon>Agaricomycotina</taxon>
        <taxon>Agaricomycetes</taxon>
        <taxon>Agaricomycetidae</taxon>
        <taxon>Jaapiales</taxon>
        <taxon>Jaapiaceae</taxon>
        <taxon>Jaapia</taxon>
    </lineage>
</organism>
<evidence type="ECO:0000313" key="3">
    <source>
        <dbReference type="Proteomes" id="UP000027265"/>
    </source>
</evidence>
<evidence type="ECO:0000313" key="2">
    <source>
        <dbReference type="EMBL" id="KDQ52476.1"/>
    </source>
</evidence>
<keyword evidence="1" id="KW-1133">Transmembrane helix</keyword>
<evidence type="ECO:0000256" key="1">
    <source>
        <dbReference type="SAM" id="Phobius"/>
    </source>
</evidence>
<keyword evidence="1" id="KW-0472">Membrane</keyword>
<dbReference type="HOGENOM" id="CLU_130518_0_0_1"/>
<accession>A0A067PQ75</accession>
<dbReference type="InParanoid" id="A0A067PQ75"/>
<reference evidence="3" key="1">
    <citation type="journal article" date="2014" name="Proc. Natl. Acad. Sci. U.S.A.">
        <title>Extensive sampling of basidiomycete genomes demonstrates inadequacy of the white-rot/brown-rot paradigm for wood decay fungi.</title>
        <authorList>
            <person name="Riley R."/>
            <person name="Salamov A.A."/>
            <person name="Brown D.W."/>
            <person name="Nagy L.G."/>
            <person name="Floudas D."/>
            <person name="Held B.W."/>
            <person name="Levasseur A."/>
            <person name="Lombard V."/>
            <person name="Morin E."/>
            <person name="Otillar R."/>
            <person name="Lindquist E.A."/>
            <person name="Sun H."/>
            <person name="LaButti K.M."/>
            <person name="Schmutz J."/>
            <person name="Jabbour D."/>
            <person name="Luo H."/>
            <person name="Baker S.E."/>
            <person name="Pisabarro A.G."/>
            <person name="Walton J.D."/>
            <person name="Blanchette R.A."/>
            <person name="Henrissat B."/>
            <person name="Martin F."/>
            <person name="Cullen D."/>
            <person name="Hibbett D.S."/>
            <person name="Grigoriev I.V."/>
        </authorList>
    </citation>
    <scope>NUCLEOTIDE SEQUENCE [LARGE SCALE GENOMIC DNA]</scope>
    <source>
        <strain evidence="3">MUCL 33604</strain>
    </source>
</reference>